<sequence length="107" mass="12151">MKLGTILKKVRNKESLKRQVTSYVNDTSSSYFENQKSGVLRDVRPVAALLVLYPSNDLDENKEESQYIGQNVKYIQTKPGSDGDNLDKALTTSIKWICQRAVQLKIE</sequence>
<name>A0A0R2DWW9_9LACO</name>
<organism evidence="1 2">
    <name type="scientific">Liquorilactobacillus sucicola DSM 21376 = JCM 15457</name>
    <dbReference type="NCBI Taxonomy" id="1423806"/>
    <lineage>
        <taxon>Bacteria</taxon>
        <taxon>Bacillati</taxon>
        <taxon>Bacillota</taxon>
        <taxon>Bacilli</taxon>
        <taxon>Lactobacillales</taxon>
        <taxon>Lactobacillaceae</taxon>
        <taxon>Liquorilactobacillus</taxon>
    </lineage>
</organism>
<dbReference type="EMBL" id="AYZF01000013">
    <property type="protein sequence ID" value="KRN06245.1"/>
    <property type="molecule type" value="Genomic_DNA"/>
</dbReference>
<evidence type="ECO:0000313" key="2">
    <source>
        <dbReference type="Proteomes" id="UP000050961"/>
    </source>
</evidence>
<reference evidence="1 2" key="1">
    <citation type="journal article" date="2015" name="Genome Announc.">
        <title>Expanding the biotechnology potential of lactobacilli through comparative genomics of 213 strains and associated genera.</title>
        <authorList>
            <person name="Sun Z."/>
            <person name="Harris H.M."/>
            <person name="McCann A."/>
            <person name="Guo C."/>
            <person name="Argimon S."/>
            <person name="Zhang W."/>
            <person name="Yang X."/>
            <person name="Jeffery I.B."/>
            <person name="Cooney J.C."/>
            <person name="Kagawa T.F."/>
            <person name="Liu W."/>
            <person name="Song Y."/>
            <person name="Salvetti E."/>
            <person name="Wrobel A."/>
            <person name="Rasinkangas P."/>
            <person name="Parkhill J."/>
            <person name="Rea M.C."/>
            <person name="O'Sullivan O."/>
            <person name="Ritari J."/>
            <person name="Douillard F.P."/>
            <person name="Paul Ross R."/>
            <person name="Yang R."/>
            <person name="Briner A.E."/>
            <person name="Felis G.E."/>
            <person name="de Vos W.M."/>
            <person name="Barrangou R."/>
            <person name="Klaenhammer T.R."/>
            <person name="Caufield P.W."/>
            <person name="Cui Y."/>
            <person name="Zhang H."/>
            <person name="O'Toole P.W."/>
        </authorList>
    </citation>
    <scope>NUCLEOTIDE SEQUENCE [LARGE SCALE GENOMIC DNA]</scope>
    <source>
        <strain evidence="1 2">DSM 21376</strain>
    </source>
</reference>
<comment type="caution">
    <text evidence="1">The sequence shown here is derived from an EMBL/GenBank/DDBJ whole genome shotgun (WGS) entry which is preliminary data.</text>
</comment>
<protein>
    <submittedName>
        <fullName evidence="1">Uncharacterized protein</fullName>
    </submittedName>
</protein>
<accession>A0A0R2DWW9</accession>
<dbReference type="AlphaFoldDB" id="A0A0R2DWW9"/>
<proteinExistence type="predicted"/>
<gene>
    <name evidence="1" type="ORF">FD15_GL001444</name>
</gene>
<dbReference type="Proteomes" id="UP000050961">
    <property type="component" value="Unassembled WGS sequence"/>
</dbReference>
<keyword evidence="2" id="KW-1185">Reference proteome</keyword>
<evidence type="ECO:0000313" key="1">
    <source>
        <dbReference type="EMBL" id="KRN06245.1"/>
    </source>
</evidence>
<dbReference type="PATRIC" id="fig|1423806.3.peg.1463"/>